<evidence type="ECO:0000313" key="2">
    <source>
        <dbReference type="Proteomes" id="UP000256379"/>
    </source>
</evidence>
<dbReference type="InterPro" id="IPR013785">
    <property type="entry name" value="Aldolase_TIM"/>
</dbReference>
<dbReference type="RefSeq" id="WP_115543165.1">
    <property type="nucleotide sequence ID" value="NZ_NXLQ01000012.1"/>
</dbReference>
<sequence length="311" mass="35515">MKELEEYKPILKQIYTIEERKNILPLDILGRTLAYNSFLPRLSDVEYLYQNFRVYDKSPSDKNSLQYEKQSLKTSQINNNHTPVSTHKGVSIQLDNLTTILQQATIGDNSHLEKEILCIFIDDKGTNQDNLIDSISALRRLMPVFIGYKGVIIDTYQILELAISGADMFVLDCNALRLFIDILSYAQTEKLPLDSINTESFFEHLQQTKHKKDSKKMLSTLFNNLIAFGNNLGLVPIIQLQDKNDVKMLLSLKNPIDCVLCPPNLISLLPNSYLIFSLLQDSVSKDRSPTKHDVGLQNYQGIDVLLEQVYK</sequence>
<keyword evidence="2" id="KW-1185">Reference proteome</keyword>
<protein>
    <submittedName>
        <fullName evidence="1">Uncharacterized protein</fullName>
    </submittedName>
</protein>
<comment type="caution">
    <text evidence="1">The sequence shown here is derived from an EMBL/GenBank/DDBJ whole genome shotgun (WGS) entry which is preliminary data.</text>
</comment>
<evidence type="ECO:0000313" key="1">
    <source>
        <dbReference type="EMBL" id="RDU65374.1"/>
    </source>
</evidence>
<dbReference type="OrthoDB" id="5322185at2"/>
<proteinExistence type="predicted"/>
<dbReference type="Proteomes" id="UP000256379">
    <property type="component" value="Unassembled WGS sequence"/>
</dbReference>
<dbReference type="AlphaFoldDB" id="A0A3D8IL69"/>
<accession>A0A3D8IL69</accession>
<reference evidence="1 2" key="1">
    <citation type="submission" date="2018-04" db="EMBL/GenBank/DDBJ databases">
        <title>Novel Campyloabacter and Helicobacter Species and Strains.</title>
        <authorList>
            <person name="Mannion A.J."/>
            <person name="Shen Z."/>
            <person name="Fox J.G."/>
        </authorList>
    </citation>
    <scope>NUCLEOTIDE SEQUENCE [LARGE SCALE GENOMIC DNA]</scope>
    <source>
        <strain evidence="1 2">MIT 17-337</strain>
    </source>
</reference>
<dbReference type="EMBL" id="NXLQ01000012">
    <property type="protein sequence ID" value="RDU65374.1"/>
    <property type="molecule type" value="Genomic_DNA"/>
</dbReference>
<organism evidence="1 2">
    <name type="scientific">Helicobacter didelphidarum</name>
    <dbReference type="NCBI Taxonomy" id="2040648"/>
    <lineage>
        <taxon>Bacteria</taxon>
        <taxon>Pseudomonadati</taxon>
        <taxon>Campylobacterota</taxon>
        <taxon>Epsilonproteobacteria</taxon>
        <taxon>Campylobacterales</taxon>
        <taxon>Helicobacteraceae</taxon>
        <taxon>Helicobacter</taxon>
    </lineage>
</organism>
<dbReference type="Gene3D" id="3.20.20.70">
    <property type="entry name" value="Aldolase class I"/>
    <property type="match status" value="1"/>
</dbReference>
<gene>
    <name evidence="1" type="ORF">CQA53_06260</name>
</gene>
<dbReference type="SUPFAM" id="SSF51366">
    <property type="entry name" value="Ribulose-phoshate binding barrel"/>
    <property type="match status" value="1"/>
</dbReference>
<dbReference type="InterPro" id="IPR011060">
    <property type="entry name" value="RibuloseP-bd_barrel"/>
</dbReference>
<name>A0A3D8IL69_9HELI</name>